<dbReference type="InterPro" id="IPR004401">
    <property type="entry name" value="YbaB/EbfC"/>
</dbReference>
<dbReference type="AlphaFoldDB" id="W5T9B8"/>
<dbReference type="eggNOG" id="COG0718">
    <property type="taxonomic scope" value="Bacteria"/>
</dbReference>
<dbReference type="HOGENOM" id="CLU_158590_0_0_11"/>
<dbReference type="Proteomes" id="UP000019150">
    <property type="component" value="Chromosome"/>
</dbReference>
<name>W5T9B8_9NOCA</name>
<evidence type="ECO:0000313" key="3">
    <source>
        <dbReference type="Proteomes" id="UP000019150"/>
    </source>
</evidence>
<dbReference type="Gene3D" id="3.30.1310.10">
    <property type="entry name" value="Nucleoid-associated protein YbaB-like domain"/>
    <property type="match status" value="1"/>
</dbReference>
<evidence type="ECO:0000313" key="2">
    <source>
        <dbReference type="EMBL" id="AHH15739.1"/>
    </source>
</evidence>
<gene>
    <name evidence="2" type="ORF">NONO_c09320</name>
</gene>
<feature type="region of interest" description="Disordered" evidence="1">
    <location>
        <begin position="1"/>
        <end position="21"/>
    </location>
</feature>
<dbReference type="GO" id="GO:0003677">
    <property type="term" value="F:DNA binding"/>
    <property type="evidence" value="ECO:0007669"/>
    <property type="project" value="InterPro"/>
</dbReference>
<protein>
    <recommendedName>
        <fullName evidence="4">YbaB/EbfC DNA-binding family protein</fullName>
    </recommendedName>
</protein>
<organism evidence="2 3">
    <name type="scientific">Nocardia nova SH22a</name>
    <dbReference type="NCBI Taxonomy" id="1415166"/>
    <lineage>
        <taxon>Bacteria</taxon>
        <taxon>Bacillati</taxon>
        <taxon>Actinomycetota</taxon>
        <taxon>Actinomycetes</taxon>
        <taxon>Mycobacteriales</taxon>
        <taxon>Nocardiaceae</taxon>
        <taxon>Nocardia</taxon>
    </lineage>
</organism>
<dbReference type="Pfam" id="PF02575">
    <property type="entry name" value="YbaB_DNA_bd"/>
    <property type="match status" value="1"/>
</dbReference>
<sequence>MTHSTGDSANEGESIVNMPDVTGVSVMDELVARSERQLERMRDLGDRMAGVRARESSPDGAVTVEVDGNGALLDLVFSPLVNRLTPMEFEQLVVSTAQSAAARAFAQRGDLITAFNEENASGPDTAEQSDE</sequence>
<keyword evidence="3" id="KW-1185">Reference proteome</keyword>
<dbReference type="EMBL" id="CP006850">
    <property type="protein sequence ID" value="AHH15739.1"/>
    <property type="molecule type" value="Genomic_DNA"/>
</dbReference>
<dbReference type="KEGG" id="nno:NONO_c09320"/>
<proteinExistence type="predicted"/>
<reference evidence="2 3" key="1">
    <citation type="journal article" date="2014" name="Appl. Environ. Microbiol.">
        <title>Insights into the Microbial Degradation of Rubber and Gutta-Percha by Analysis of the Complete Genome of Nocardia nova SH22a.</title>
        <authorList>
            <person name="Luo Q."/>
            <person name="Hiessl S."/>
            <person name="Poehlein A."/>
            <person name="Daniel R."/>
            <person name="Steinbuchel A."/>
        </authorList>
    </citation>
    <scope>NUCLEOTIDE SEQUENCE [LARGE SCALE GENOMIC DNA]</scope>
    <source>
        <strain evidence="2">SH22a</strain>
    </source>
</reference>
<accession>W5T9B8</accession>
<dbReference type="InterPro" id="IPR036894">
    <property type="entry name" value="YbaB-like_sf"/>
</dbReference>
<evidence type="ECO:0000256" key="1">
    <source>
        <dbReference type="SAM" id="MobiDB-lite"/>
    </source>
</evidence>
<evidence type="ECO:0008006" key="4">
    <source>
        <dbReference type="Google" id="ProtNLM"/>
    </source>
</evidence>
<dbReference type="STRING" id="1415166.NONO_c09320"/>
<dbReference type="PATRIC" id="fig|1415166.3.peg.944"/>